<comment type="similarity">
    <text evidence="1 8">Belongs to the tannase family.</text>
</comment>
<evidence type="ECO:0000256" key="3">
    <source>
        <dbReference type="ARBA" id="ARBA00022723"/>
    </source>
</evidence>
<dbReference type="OrthoDB" id="3039123at2759"/>
<feature type="chain" id="PRO_5041011864" description="Carboxylic ester hydrolase" evidence="8">
    <location>
        <begin position="22"/>
        <end position="523"/>
    </location>
</feature>
<keyword evidence="3" id="KW-0479">Metal-binding</keyword>
<dbReference type="Pfam" id="PF07519">
    <property type="entry name" value="Tannase"/>
    <property type="match status" value="1"/>
</dbReference>
<evidence type="ECO:0000313" key="10">
    <source>
        <dbReference type="Proteomes" id="UP001147747"/>
    </source>
</evidence>
<evidence type="ECO:0000256" key="7">
    <source>
        <dbReference type="ARBA" id="ARBA00023157"/>
    </source>
</evidence>
<evidence type="ECO:0000256" key="5">
    <source>
        <dbReference type="ARBA" id="ARBA00022801"/>
    </source>
</evidence>
<evidence type="ECO:0000256" key="1">
    <source>
        <dbReference type="ARBA" id="ARBA00006249"/>
    </source>
</evidence>
<keyword evidence="2" id="KW-0719">Serine esterase</keyword>
<dbReference type="PANTHER" id="PTHR33938:SF8">
    <property type="entry name" value="CARBOXYLIC ESTER HYDROLASE"/>
    <property type="match status" value="1"/>
</dbReference>
<reference evidence="9" key="1">
    <citation type="submission" date="2022-12" db="EMBL/GenBank/DDBJ databases">
        <authorList>
            <person name="Petersen C."/>
        </authorList>
    </citation>
    <scope>NUCLEOTIDE SEQUENCE</scope>
    <source>
        <strain evidence="9">IBT 29677</strain>
    </source>
</reference>
<dbReference type="GO" id="GO:0072330">
    <property type="term" value="P:monocarboxylic acid biosynthetic process"/>
    <property type="evidence" value="ECO:0007669"/>
    <property type="project" value="UniProtKB-ARBA"/>
</dbReference>
<keyword evidence="6" id="KW-0106">Calcium</keyword>
<sequence>MFALSGSLLSLSAIFFQLSSASRCSPSVIQKPELVGASILGIQAQEIHNYSTVSLGPGTNDGGRYTISFCNVTVTHTHPGWNDEIHTQIWLPLKEWNGRFQGLGGGGYSTGMGSIYLTYAVAQGFASASTDGGLGTNSGASTIPTDLSWALSSEGNVNWELLDNYATKATNDMAIIGQQITKSYYRQPPKYSYFSGCSGGGRQALMMAQKYPDVFDGILAVAPAINAQKFIPAGYWASLVMQETDAYPAPCEVSAFTEAATKACDKLDGVEDGIISSPGLCDIKASDFVGKNYSCDGVQKTFTASNAKVIQAAWSGSLSVSKRYGWHGLNKDAALGGYYVSTSCSGNGTCHATESDLLSSWFKYLVAKNLTFDASSMTKNQFFDALHSSISDYTSMLGNNDPDLSNFKRAGGKMIAWHGLADEVIPPNGTTEYYENVLKGDPNAHRFYRSFEAPGVGHCYGGLGPIPNGAMSQLIEWVEDGHAPAVLHATKGSNDTARDLCPYPLRQKYIGGDSRNSTSFTCI</sequence>
<keyword evidence="10" id="KW-1185">Reference proteome</keyword>
<name>A0A9W9VST8_9EURO</name>
<dbReference type="InterPro" id="IPR011118">
    <property type="entry name" value="Tannase/feruloyl_esterase"/>
</dbReference>
<evidence type="ECO:0000313" key="9">
    <source>
        <dbReference type="EMBL" id="KAJ5388751.1"/>
    </source>
</evidence>
<dbReference type="SUPFAM" id="SSF53474">
    <property type="entry name" value="alpha/beta-Hydrolases"/>
    <property type="match status" value="1"/>
</dbReference>
<dbReference type="InterPro" id="IPR029058">
    <property type="entry name" value="AB_hydrolase_fold"/>
</dbReference>
<evidence type="ECO:0000256" key="8">
    <source>
        <dbReference type="RuleBase" id="RU361238"/>
    </source>
</evidence>
<dbReference type="GeneID" id="81374909"/>
<feature type="signal peptide" evidence="8">
    <location>
        <begin position="1"/>
        <end position="21"/>
    </location>
</feature>
<dbReference type="GO" id="GO:0017000">
    <property type="term" value="P:antibiotic biosynthetic process"/>
    <property type="evidence" value="ECO:0007669"/>
    <property type="project" value="UniProtKB-ARBA"/>
</dbReference>
<dbReference type="GO" id="GO:0030600">
    <property type="term" value="F:feruloyl esterase activity"/>
    <property type="evidence" value="ECO:0007669"/>
    <property type="project" value="UniProtKB-ARBA"/>
</dbReference>
<dbReference type="AlphaFoldDB" id="A0A9W9VST8"/>
<organism evidence="9 10">
    <name type="scientific">Penicillium cosmopolitanum</name>
    <dbReference type="NCBI Taxonomy" id="1131564"/>
    <lineage>
        <taxon>Eukaryota</taxon>
        <taxon>Fungi</taxon>
        <taxon>Dikarya</taxon>
        <taxon>Ascomycota</taxon>
        <taxon>Pezizomycotina</taxon>
        <taxon>Eurotiomycetes</taxon>
        <taxon>Eurotiomycetidae</taxon>
        <taxon>Eurotiales</taxon>
        <taxon>Aspergillaceae</taxon>
        <taxon>Penicillium</taxon>
    </lineage>
</organism>
<proteinExistence type="inferred from homology"/>
<evidence type="ECO:0000256" key="6">
    <source>
        <dbReference type="ARBA" id="ARBA00022837"/>
    </source>
</evidence>
<dbReference type="EC" id="3.1.1.-" evidence="8"/>
<dbReference type="Proteomes" id="UP001147747">
    <property type="component" value="Unassembled WGS sequence"/>
</dbReference>
<dbReference type="GO" id="GO:0046872">
    <property type="term" value="F:metal ion binding"/>
    <property type="evidence" value="ECO:0007669"/>
    <property type="project" value="UniProtKB-KW"/>
</dbReference>
<protein>
    <recommendedName>
        <fullName evidence="8">Carboxylic ester hydrolase</fullName>
        <ecNumber evidence="8">3.1.1.-</ecNumber>
    </recommendedName>
</protein>
<dbReference type="RefSeq" id="XP_056486549.1">
    <property type="nucleotide sequence ID" value="XM_056635929.1"/>
</dbReference>
<accession>A0A9W9VST8</accession>
<keyword evidence="4 8" id="KW-0732">Signal</keyword>
<keyword evidence="5 8" id="KW-0378">Hydrolase</keyword>
<comment type="caution">
    <text evidence="9">The sequence shown here is derived from an EMBL/GenBank/DDBJ whole genome shotgun (WGS) entry which is preliminary data.</text>
</comment>
<dbReference type="Gene3D" id="3.40.50.1820">
    <property type="entry name" value="alpha/beta hydrolase"/>
    <property type="match status" value="1"/>
</dbReference>
<dbReference type="PANTHER" id="PTHR33938">
    <property type="entry name" value="FERULOYL ESTERASE B-RELATED"/>
    <property type="match status" value="1"/>
</dbReference>
<dbReference type="EMBL" id="JAPZBU010000009">
    <property type="protein sequence ID" value="KAJ5388751.1"/>
    <property type="molecule type" value="Genomic_DNA"/>
</dbReference>
<keyword evidence="7" id="KW-1015">Disulfide bond</keyword>
<reference evidence="9" key="2">
    <citation type="journal article" date="2023" name="IMA Fungus">
        <title>Comparative genomic study of the Penicillium genus elucidates a diverse pangenome and 15 lateral gene transfer events.</title>
        <authorList>
            <person name="Petersen C."/>
            <person name="Sorensen T."/>
            <person name="Nielsen M.R."/>
            <person name="Sondergaard T.E."/>
            <person name="Sorensen J.L."/>
            <person name="Fitzpatrick D.A."/>
            <person name="Frisvad J.C."/>
            <person name="Nielsen K.L."/>
        </authorList>
    </citation>
    <scope>NUCLEOTIDE SEQUENCE</scope>
    <source>
        <strain evidence="9">IBT 29677</strain>
    </source>
</reference>
<gene>
    <name evidence="9" type="ORF">N7509_011292</name>
</gene>
<evidence type="ECO:0000256" key="4">
    <source>
        <dbReference type="ARBA" id="ARBA00022729"/>
    </source>
</evidence>
<evidence type="ECO:0000256" key="2">
    <source>
        <dbReference type="ARBA" id="ARBA00022487"/>
    </source>
</evidence>